<comment type="caution">
    <text evidence="4">The sequence shown here is derived from an EMBL/GenBank/DDBJ whole genome shotgun (WGS) entry which is preliminary data.</text>
</comment>
<dbReference type="PANTHER" id="PTHR48081:SF30">
    <property type="entry name" value="ACETYL-HYDROLASE LIPR-RELATED"/>
    <property type="match status" value="1"/>
</dbReference>
<evidence type="ECO:0000313" key="4">
    <source>
        <dbReference type="EMBL" id="MEQ3550544.1"/>
    </source>
</evidence>
<gene>
    <name evidence="4" type="ORF">WIS52_08695</name>
</gene>
<protein>
    <submittedName>
        <fullName evidence="4">Alpha/beta hydrolase</fullName>
    </submittedName>
</protein>
<evidence type="ECO:0000259" key="3">
    <source>
        <dbReference type="Pfam" id="PF07859"/>
    </source>
</evidence>
<evidence type="ECO:0000256" key="1">
    <source>
        <dbReference type="ARBA" id="ARBA00010515"/>
    </source>
</evidence>
<evidence type="ECO:0000256" key="2">
    <source>
        <dbReference type="ARBA" id="ARBA00022801"/>
    </source>
</evidence>
<evidence type="ECO:0000313" key="5">
    <source>
        <dbReference type="Proteomes" id="UP001494902"/>
    </source>
</evidence>
<proteinExistence type="inferred from homology"/>
<feature type="domain" description="Alpha/beta hydrolase fold-3" evidence="3">
    <location>
        <begin position="72"/>
        <end position="271"/>
    </location>
</feature>
<dbReference type="SUPFAM" id="SSF53474">
    <property type="entry name" value="alpha/beta-Hydrolases"/>
    <property type="match status" value="1"/>
</dbReference>
<comment type="similarity">
    <text evidence="1">Belongs to the 'GDXG' lipolytic enzyme family.</text>
</comment>
<dbReference type="InterPro" id="IPR002168">
    <property type="entry name" value="Lipase_GDXG_HIS_AS"/>
</dbReference>
<dbReference type="PANTHER" id="PTHR48081">
    <property type="entry name" value="AB HYDROLASE SUPERFAMILY PROTEIN C4A8.06C"/>
    <property type="match status" value="1"/>
</dbReference>
<dbReference type="Gene3D" id="3.40.50.1820">
    <property type="entry name" value="alpha/beta hydrolase"/>
    <property type="match status" value="1"/>
</dbReference>
<dbReference type="EMBL" id="JBEDNQ010000003">
    <property type="protein sequence ID" value="MEQ3550544.1"/>
    <property type="molecule type" value="Genomic_DNA"/>
</dbReference>
<keyword evidence="2 4" id="KW-0378">Hydrolase</keyword>
<dbReference type="Pfam" id="PF07859">
    <property type="entry name" value="Abhydrolase_3"/>
    <property type="match status" value="1"/>
</dbReference>
<organism evidence="4 5">
    <name type="scientific">Pseudonocardia nematodicida</name>
    <dbReference type="NCBI Taxonomy" id="1206997"/>
    <lineage>
        <taxon>Bacteria</taxon>
        <taxon>Bacillati</taxon>
        <taxon>Actinomycetota</taxon>
        <taxon>Actinomycetes</taxon>
        <taxon>Pseudonocardiales</taxon>
        <taxon>Pseudonocardiaceae</taxon>
        <taxon>Pseudonocardia</taxon>
    </lineage>
</organism>
<dbReference type="GO" id="GO:0016787">
    <property type="term" value="F:hydrolase activity"/>
    <property type="evidence" value="ECO:0007669"/>
    <property type="project" value="UniProtKB-KW"/>
</dbReference>
<dbReference type="PROSITE" id="PS01173">
    <property type="entry name" value="LIPASE_GDXG_HIS"/>
    <property type="match status" value="1"/>
</dbReference>
<reference evidence="4 5" key="1">
    <citation type="submission" date="2024-03" db="EMBL/GenBank/DDBJ databases">
        <title>Draft genome sequence of Pseudonocardia nematodicida JCM 31783.</title>
        <authorList>
            <person name="Butdee W."/>
            <person name="Duangmal K."/>
        </authorList>
    </citation>
    <scope>NUCLEOTIDE SEQUENCE [LARGE SCALE GENOMIC DNA]</scope>
    <source>
        <strain evidence="4 5">JCM 31783</strain>
    </source>
</reference>
<sequence>MHLPSSVNRFVTRTVIAPLLSPALPVRLRRTGLDRVGGSVPLPRGTRRARGDLGGVPTEVVAPSVPFGPLRVLYLHGGGYLVGSAASHRPLTAGLAHATGSPVLVPEYRLAPEHPFPAALDDASAAWRAVREAHPAQHIAVVGDSAGAGLAMSLLHRLRADGEDLPGSVGLISPWLDLTLTAEALTRNAPLDAMLDPAWLPGAVADYAGPHSGAEELRPLDADLSDLPPLHVVAGADEVLVDDADALVRRAREAGTPVSYDRVDDMWHDFPLMAGLLAEADEALASLGKALRFDCAP</sequence>
<dbReference type="InterPro" id="IPR029058">
    <property type="entry name" value="AB_hydrolase_fold"/>
</dbReference>
<name>A0ABV1K7S3_9PSEU</name>
<dbReference type="InterPro" id="IPR013094">
    <property type="entry name" value="AB_hydrolase_3"/>
</dbReference>
<dbReference type="InterPro" id="IPR050300">
    <property type="entry name" value="GDXG_lipolytic_enzyme"/>
</dbReference>
<dbReference type="RefSeq" id="WP_349297623.1">
    <property type="nucleotide sequence ID" value="NZ_JBEDNQ010000003.1"/>
</dbReference>
<accession>A0ABV1K7S3</accession>
<keyword evidence="5" id="KW-1185">Reference proteome</keyword>
<dbReference type="Proteomes" id="UP001494902">
    <property type="component" value="Unassembled WGS sequence"/>
</dbReference>